<evidence type="ECO:0000256" key="7">
    <source>
        <dbReference type="PIRNR" id="PIRNR004682"/>
    </source>
</evidence>
<dbReference type="eggNOG" id="COG0241">
    <property type="taxonomic scope" value="Bacteria"/>
</dbReference>
<dbReference type="InterPro" id="IPR004446">
    <property type="entry name" value="Heptose_bisP_phosphatase"/>
</dbReference>
<feature type="binding site" evidence="10">
    <location>
        <position position="12"/>
    </location>
    <ligand>
        <name>Mg(2+)</name>
        <dbReference type="ChEBI" id="CHEBI:18420"/>
    </ligand>
</feature>
<evidence type="ECO:0000256" key="4">
    <source>
        <dbReference type="ARBA" id="ARBA00022801"/>
    </source>
</evidence>
<evidence type="ECO:0000256" key="10">
    <source>
        <dbReference type="PIRSR" id="PIRSR004682-4"/>
    </source>
</evidence>
<protein>
    <recommendedName>
        <fullName evidence="6 7">D,D-heptose 1,7-bisphosphate phosphatase</fullName>
        <ecNumber evidence="7">3.1.3.-</ecNumber>
    </recommendedName>
</protein>
<dbReference type="EMBL" id="CP003379">
    <property type="protein sequence ID" value="AFL87020.1"/>
    <property type="molecule type" value="Genomic_DNA"/>
</dbReference>
<dbReference type="NCBIfam" id="TIGR00213">
    <property type="entry name" value="GmhB_yaeD"/>
    <property type="match status" value="1"/>
</dbReference>
<evidence type="ECO:0000313" key="12">
    <source>
        <dbReference type="Proteomes" id="UP000006056"/>
    </source>
</evidence>
<comment type="similarity">
    <text evidence="7">Belongs to the gmhB family.</text>
</comment>
<dbReference type="InterPro" id="IPR006543">
    <property type="entry name" value="Histidinol-phos"/>
</dbReference>
<feature type="active site" description="Nucleophile" evidence="8">
    <location>
        <position position="10"/>
    </location>
</feature>
<feature type="active site" description="Proton donor" evidence="8">
    <location>
        <position position="12"/>
    </location>
</feature>
<evidence type="ECO:0000313" key="11">
    <source>
        <dbReference type="EMBL" id="AFL87020.1"/>
    </source>
</evidence>
<feature type="site" description="Contributes to substrate recognition" evidence="9">
    <location>
        <position position="110"/>
    </location>
</feature>
<feature type="binding site" evidence="10">
    <location>
        <position position="108"/>
    </location>
    <ligand>
        <name>Zn(2+)</name>
        <dbReference type="ChEBI" id="CHEBI:29105"/>
    </ligand>
</feature>
<evidence type="ECO:0000256" key="9">
    <source>
        <dbReference type="PIRSR" id="PIRSR004682-3"/>
    </source>
</evidence>
<dbReference type="Proteomes" id="UP000006056">
    <property type="component" value="Chromosome"/>
</dbReference>
<dbReference type="PATRIC" id="fig|926566.3.peg.675"/>
<proteinExistence type="inferred from homology"/>
<dbReference type="Gene3D" id="3.40.50.1000">
    <property type="entry name" value="HAD superfamily/HAD-like"/>
    <property type="match status" value="1"/>
</dbReference>
<evidence type="ECO:0000256" key="5">
    <source>
        <dbReference type="ARBA" id="ARBA00023277"/>
    </source>
</evidence>
<dbReference type="AlphaFoldDB" id="I3ZCQ2"/>
<feature type="site" description="Contributes to substrate recognition" evidence="9">
    <location>
        <position position="109"/>
    </location>
</feature>
<feature type="site" description="Stabilizes the phosphoryl group" evidence="9">
    <location>
        <position position="52"/>
    </location>
</feature>
<comment type="cofactor">
    <cofactor evidence="10">
        <name>Zn(2+)</name>
        <dbReference type="ChEBI" id="CHEBI:29105"/>
    </cofactor>
</comment>
<dbReference type="NCBIfam" id="TIGR01656">
    <property type="entry name" value="Histidinol-ppas"/>
    <property type="match status" value="1"/>
</dbReference>
<sequence>MNLRPALFLDRDGVINEEVDYLWTWDRCRFVDGIVPLLQTAHRLGYFVAVVTNQAGIGRGMYTEADFHALMDRMSEELGKSGVHFDAVYFSPFHPVHGLGEYKRDTDCRKPGPGMMLQAAREHGLDLKRSILVGDRCTDMQAGAAAGIGELFLFGSTEDGECAGASYTLINNFSAVARQLQNRALL</sequence>
<dbReference type="STRING" id="926566.Terro_0683"/>
<name>I3ZCQ2_TERRK</name>
<dbReference type="GO" id="GO:0005975">
    <property type="term" value="P:carbohydrate metabolic process"/>
    <property type="evidence" value="ECO:0007669"/>
    <property type="project" value="InterPro"/>
</dbReference>
<keyword evidence="5 7" id="KW-0119">Carbohydrate metabolism</keyword>
<evidence type="ECO:0000256" key="3">
    <source>
        <dbReference type="ARBA" id="ARBA00022723"/>
    </source>
</evidence>
<evidence type="ECO:0000256" key="6">
    <source>
        <dbReference type="ARBA" id="ARBA00031828"/>
    </source>
</evidence>
<dbReference type="CDD" id="cd07503">
    <property type="entry name" value="HAD_HisB-N"/>
    <property type="match status" value="1"/>
</dbReference>
<dbReference type="NCBIfam" id="TIGR01662">
    <property type="entry name" value="HAD-SF-IIIA"/>
    <property type="match status" value="1"/>
</dbReference>
<dbReference type="EC" id="3.1.3.-" evidence="7"/>
<comment type="cofactor">
    <cofactor evidence="10">
        <name>Mg(2+)</name>
        <dbReference type="ChEBI" id="CHEBI:18420"/>
    </cofactor>
</comment>
<dbReference type="GO" id="GO:0046872">
    <property type="term" value="F:metal ion binding"/>
    <property type="evidence" value="ECO:0007669"/>
    <property type="project" value="UniProtKB-KW"/>
</dbReference>
<accession>I3ZCQ2</accession>
<feature type="binding site" evidence="10">
    <location>
        <position position="10"/>
    </location>
    <ligand>
        <name>Mg(2+)</name>
        <dbReference type="ChEBI" id="CHEBI:18420"/>
    </ligand>
</feature>
<dbReference type="RefSeq" id="WP_014784589.1">
    <property type="nucleotide sequence ID" value="NC_018014.1"/>
</dbReference>
<evidence type="ECO:0000256" key="8">
    <source>
        <dbReference type="PIRSR" id="PIRSR004682-1"/>
    </source>
</evidence>
<comment type="subcellular location">
    <subcellularLocation>
        <location evidence="1 7">Cytoplasm</location>
    </subcellularLocation>
</comment>
<dbReference type="Pfam" id="PF13242">
    <property type="entry name" value="Hydrolase_like"/>
    <property type="match status" value="1"/>
</dbReference>
<organism evidence="11 12">
    <name type="scientific">Terriglobus roseus (strain DSM 18391 / NRRL B-41598 / KBS 63)</name>
    <dbReference type="NCBI Taxonomy" id="926566"/>
    <lineage>
        <taxon>Bacteria</taxon>
        <taxon>Pseudomonadati</taxon>
        <taxon>Acidobacteriota</taxon>
        <taxon>Terriglobia</taxon>
        <taxon>Terriglobales</taxon>
        <taxon>Acidobacteriaceae</taxon>
        <taxon>Terriglobus</taxon>
    </lineage>
</organism>
<feature type="binding site" evidence="10">
    <location>
        <position position="135"/>
    </location>
    <ligand>
        <name>Mg(2+)</name>
        <dbReference type="ChEBI" id="CHEBI:18420"/>
    </ligand>
</feature>
<dbReference type="SUPFAM" id="SSF56784">
    <property type="entry name" value="HAD-like"/>
    <property type="match status" value="1"/>
</dbReference>
<dbReference type="GO" id="GO:0005737">
    <property type="term" value="C:cytoplasm"/>
    <property type="evidence" value="ECO:0007669"/>
    <property type="project" value="UniProtKB-SubCell"/>
</dbReference>
<gene>
    <name evidence="11" type="ordered locus">Terro_0683</name>
</gene>
<dbReference type="InterPro" id="IPR036412">
    <property type="entry name" value="HAD-like_sf"/>
</dbReference>
<dbReference type="PANTHER" id="PTHR42891">
    <property type="entry name" value="D-GLYCERO-BETA-D-MANNO-HEPTOSE-1,7-BISPHOSPHATE 7-PHOSPHATASE"/>
    <property type="match status" value="1"/>
</dbReference>
<evidence type="ECO:0000256" key="2">
    <source>
        <dbReference type="ARBA" id="ARBA00022490"/>
    </source>
</evidence>
<keyword evidence="12" id="KW-1185">Reference proteome</keyword>
<keyword evidence="2 7" id="KW-0963">Cytoplasm</keyword>
<dbReference type="PANTHER" id="PTHR42891:SF1">
    <property type="entry name" value="D-GLYCERO-BETA-D-MANNO-HEPTOSE-1,7-BISPHOSPHATE 7-PHOSPHATASE"/>
    <property type="match status" value="1"/>
</dbReference>
<dbReference type="PIRSF" id="PIRSF004682">
    <property type="entry name" value="GmhB"/>
    <property type="match status" value="1"/>
</dbReference>
<keyword evidence="4 7" id="KW-0378">Hydrolase</keyword>
<keyword evidence="10" id="KW-0460">Magnesium</keyword>
<dbReference type="KEGG" id="trs:Terro_0683"/>
<dbReference type="HOGENOM" id="CLU_085077_3_0_0"/>
<dbReference type="OrthoDB" id="9801899at2"/>
<dbReference type="InterPro" id="IPR023214">
    <property type="entry name" value="HAD_sf"/>
</dbReference>
<dbReference type="InterPro" id="IPR006549">
    <property type="entry name" value="HAD-SF_hydro_IIIA"/>
</dbReference>
<evidence type="ECO:0000256" key="1">
    <source>
        <dbReference type="ARBA" id="ARBA00004496"/>
    </source>
</evidence>
<reference evidence="11 12" key="1">
    <citation type="submission" date="2012-06" db="EMBL/GenBank/DDBJ databases">
        <title>Complete genome of Terriglobus roseus DSM 18391.</title>
        <authorList>
            <consortium name="US DOE Joint Genome Institute (JGI-PGF)"/>
            <person name="Lucas S."/>
            <person name="Copeland A."/>
            <person name="Lapidus A."/>
            <person name="Glavina del Rio T."/>
            <person name="Dalin E."/>
            <person name="Tice H."/>
            <person name="Bruce D."/>
            <person name="Goodwin L."/>
            <person name="Pitluck S."/>
            <person name="Peters L."/>
            <person name="Mikhailova N."/>
            <person name="Munk A.C.C."/>
            <person name="Kyrpides N."/>
            <person name="Mavromatis K."/>
            <person name="Ivanova N."/>
            <person name="Brettin T."/>
            <person name="Detter J.C."/>
            <person name="Han C."/>
            <person name="Larimer F."/>
            <person name="Land M."/>
            <person name="Hauser L."/>
            <person name="Markowitz V."/>
            <person name="Cheng J.-F."/>
            <person name="Hugenholtz P."/>
            <person name="Woyke T."/>
            <person name="Wu D."/>
            <person name="Brambilla E."/>
            <person name="Klenk H.-P."/>
            <person name="Eisen J.A."/>
        </authorList>
    </citation>
    <scope>NUCLEOTIDE SEQUENCE [LARGE SCALE GENOMIC DNA]</scope>
    <source>
        <strain evidence="12">DSM 18391 / NRRL B-41598 / KBS 63</strain>
    </source>
</reference>
<keyword evidence="3 10" id="KW-0479">Metal-binding</keyword>
<keyword evidence="10" id="KW-0862">Zinc</keyword>
<dbReference type="GO" id="GO:0016791">
    <property type="term" value="F:phosphatase activity"/>
    <property type="evidence" value="ECO:0007669"/>
    <property type="project" value="InterPro"/>
</dbReference>